<gene>
    <name evidence="10" type="primary">gapA</name>
    <name evidence="10" type="ORF">O1Q98_02205</name>
</gene>
<dbReference type="InterPro" id="IPR020829">
    <property type="entry name" value="GlycerAld_3-P_DH_cat"/>
</dbReference>
<dbReference type="Pfam" id="PF02800">
    <property type="entry name" value="Gp_dh_C"/>
    <property type="match status" value="1"/>
</dbReference>
<dbReference type="RefSeq" id="WP_164512994.1">
    <property type="nucleotide sequence ID" value="NZ_CP114280.1"/>
</dbReference>
<comment type="function">
    <text evidence="1">Catalyzes the oxidative phosphorylation of glyceraldehyde 3-phosphate (G3P) to 1,3-bisphosphoglycerate (BPG) using the cofactor NAD. The first reaction step involves the formation of a hemiacetal intermediate between G3P and a cysteine residue, and this hemiacetal intermediate is then oxidized to a thioester, with concomitant reduction of NAD to NADH. The reduced NADH is then exchanged with the second NAD, and the thioester is attacked by a nucleophilic inorganic phosphate to produce BPG.</text>
</comment>
<dbReference type="SMART" id="SM00846">
    <property type="entry name" value="Gp_dh_N"/>
    <property type="match status" value="1"/>
</dbReference>
<dbReference type="PROSITE" id="PS00071">
    <property type="entry name" value="GAPDH"/>
    <property type="match status" value="1"/>
</dbReference>
<evidence type="ECO:0000256" key="4">
    <source>
        <dbReference type="ARBA" id="ARBA00023002"/>
    </source>
</evidence>
<organism evidence="10 11">
    <name type="scientific">Dickeya lacustris</name>
    <dbReference type="NCBI Taxonomy" id="2259638"/>
    <lineage>
        <taxon>Bacteria</taxon>
        <taxon>Pseudomonadati</taxon>
        <taxon>Pseudomonadota</taxon>
        <taxon>Gammaproteobacteria</taxon>
        <taxon>Enterobacterales</taxon>
        <taxon>Pectobacteriaceae</taxon>
        <taxon>Dickeya</taxon>
    </lineage>
</organism>
<dbReference type="PANTHER" id="PTHR10836:SF76">
    <property type="entry name" value="GLYCERALDEHYDE-3-PHOSPHATE DEHYDROGENASE-RELATED"/>
    <property type="match status" value="1"/>
</dbReference>
<dbReference type="InterPro" id="IPR020830">
    <property type="entry name" value="GlycerAld_3-P_DH_AS"/>
</dbReference>
<name>A0ABY8G875_9GAMM</name>
<keyword evidence="4 8" id="KW-0560">Oxidoreductase</keyword>
<dbReference type="EC" id="1.2.1.-" evidence="8"/>
<reference evidence="10 11" key="1">
    <citation type="submission" date="2022-12" db="EMBL/GenBank/DDBJ databases">
        <title>Complete genome sequencing of Dickeya lacustris type strain LMG30899.</title>
        <authorList>
            <person name="Dobhal S."/>
            <person name="Arizala D."/>
            <person name="Arif M."/>
        </authorList>
    </citation>
    <scope>NUCLEOTIDE SEQUENCE [LARGE SCALE GENOMIC DNA]</scope>
    <source>
        <strain evidence="10 11">LMG30899</strain>
    </source>
</reference>
<keyword evidence="11" id="KW-1185">Reference proteome</keyword>
<dbReference type="SUPFAM" id="SSF55347">
    <property type="entry name" value="Glyceraldehyde-3-phosphate dehydrogenase-like, C-terminal domain"/>
    <property type="match status" value="1"/>
</dbReference>
<evidence type="ECO:0000256" key="2">
    <source>
        <dbReference type="ARBA" id="ARBA00007406"/>
    </source>
</evidence>
<proteinExistence type="inferred from homology"/>
<evidence type="ECO:0000256" key="1">
    <source>
        <dbReference type="ARBA" id="ARBA00003501"/>
    </source>
</evidence>
<dbReference type="EMBL" id="CP114280">
    <property type="protein sequence ID" value="WFN56157.1"/>
    <property type="molecule type" value="Genomic_DNA"/>
</dbReference>
<evidence type="ECO:0000256" key="8">
    <source>
        <dbReference type="RuleBase" id="RU361160"/>
    </source>
</evidence>
<dbReference type="InterPro" id="IPR036291">
    <property type="entry name" value="NAD(P)-bd_dom_sf"/>
</dbReference>
<dbReference type="InterPro" id="IPR006424">
    <property type="entry name" value="Glyceraldehyde-3-P_DH_1"/>
</dbReference>
<evidence type="ECO:0000259" key="9">
    <source>
        <dbReference type="SMART" id="SM00846"/>
    </source>
</evidence>
<evidence type="ECO:0000256" key="7">
    <source>
        <dbReference type="RuleBase" id="RU000397"/>
    </source>
</evidence>
<protein>
    <recommendedName>
        <fullName evidence="8">Glyceraldehyde-3-phosphate dehydrogenase</fullName>
        <ecNumber evidence="8">1.2.1.-</ecNumber>
    </recommendedName>
</protein>
<dbReference type="Gene3D" id="3.30.360.10">
    <property type="entry name" value="Dihydrodipicolinate Reductase, domain 2"/>
    <property type="match status" value="1"/>
</dbReference>
<evidence type="ECO:0000313" key="11">
    <source>
        <dbReference type="Proteomes" id="UP001219630"/>
    </source>
</evidence>
<dbReference type="InterPro" id="IPR020831">
    <property type="entry name" value="GlycerAld/Erythrose_P_DH"/>
</dbReference>
<dbReference type="PIRSF" id="PIRSF000149">
    <property type="entry name" value="GAP_DH"/>
    <property type="match status" value="1"/>
</dbReference>
<accession>A0ABY8G875</accession>
<dbReference type="InterPro" id="IPR020828">
    <property type="entry name" value="GlycerAld_3-P_DH_NAD(P)-bd"/>
</dbReference>
<dbReference type="Pfam" id="PF00044">
    <property type="entry name" value="Gp_dh_N"/>
    <property type="match status" value="1"/>
</dbReference>
<evidence type="ECO:0000256" key="6">
    <source>
        <dbReference type="ARBA" id="ARBA00047698"/>
    </source>
</evidence>
<dbReference type="PANTHER" id="PTHR10836">
    <property type="entry name" value="GLYCERALDEHYDE 3-PHOSPHATE DEHYDROGENASE"/>
    <property type="match status" value="1"/>
</dbReference>
<dbReference type="SUPFAM" id="SSF51735">
    <property type="entry name" value="NAD(P)-binding Rossmann-fold domains"/>
    <property type="match status" value="1"/>
</dbReference>
<comment type="similarity">
    <text evidence="2 7">Belongs to the glyceraldehyde-3-phosphate dehydrogenase family.</text>
</comment>
<evidence type="ECO:0000256" key="3">
    <source>
        <dbReference type="ARBA" id="ARBA00011881"/>
    </source>
</evidence>
<feature type="domain" description="Glyceraldehyde 3-phosphate dehydrogenase NAD(P) binding" evidence="9">
    <location>
        <begin position="3"/>
        <end position="150"/>
    </location>
</feature>
<dbReference type="CDD" id="cd18126">
    <property type="entry name" value="GAPDH_I_C"/>
    <property type="match status" value="1"/>
</dbReference>
<evidence type="ECO:0000313" key="10">
    <source>
        <dbReference type="EMBL" id="WFN56157.1"/>
    </source>
</evidence>
<comment type="catalytic activity">
    <reaction evidence="6">
        <text>D-glyceraldehyde 3-phosphate + phosphate + NAD(+) = (2R)-3-phospho-glyceroyl phosphate + NADH + H(+)</text>
        <dbReference type="Rhea" id="RHEA:10300"/>
        <dbReference type="ChEBI" id="CHEBI:15378"/>
        <dbReference type="ChEBI" id="CHEBI:43474"/>
        <dbReference type="ChEBI" id="CHEBI:57540"/>
        <dbReference type="ChEBI" id="CHEBI:57604"/>
        <dbReference type="ChEBI" id="CHEBI:57945"/>
        <dbReference type="ChEBI" id="CHEBI:59776"/>
        <dbReference type="EC" id="1.2.1.12"/>
    </reaction>
</comment>
<dbReference type="Proteomes" id="UP001219630">
    <property type="component" value="Chromosome"/>
</dbReference>
<keyword evidence="5" id="KW-0520">NAD</keyword>
<comment type="subunit">
    <text evidence="3">Homotetramer.</text>
</comment>
<dbReference type="GO" id="GO:0004365">
    <property type="term" value="F:glyceraldehyde-3-phosphate dehydrogenase (NAD+) (phosphorylating) activity"/>
    <property type="evidence" value="ECO:0007669"/>
    <property type="project" value="UniProtKB-EC"/>
</dbReference>
<dbReference type="NCBIfam" id="NF011954">
    <property type="entry name" value="PRK15425.1"/>
    <property type="match status" value="1"/>
</dbReference>
<dbReference type="NCBIfam" id="TIGR01534">
    <property type="entry name" value="GAPDH-I"/>
    <property type="match status" value="1"/>
</dbReference>
<dbReference type="PRINTS" id="PR00078">
    <property type="entry name" value="G3PDHDRGNASE"/>
</dbReference>
<sequence length="331" mass="35418">MTIKVGINGFGRIGRIVFRAAQERSDIEIVAINDLLDADYMAYMLKYDSTHGRFKGTVEVKDGHLVVNGKTIRVTAEKDPANLKWNEVGVDVVAEATGIFLTDETARKHIQAGAKKVVLTGPSKDDTPMFVMGVNHASYAGQEIVSNASCTTNCLAPLAKVINDKFGIVEALMTTVHATTATQKTVDGPSHKDWRGGRGAAQNIIPSSTGAAKAVGKVIPALNGKLTGMAFRVPTPNVSVVDLTARLEKPATYKEICEAIKAASEGELKGVLGYTEDDVVSTDFNGEKLTSVFDAKAGIALSDTFVKLVSWYDNETGYSNKVLDLIAHISK</sequence>
<dbReference type="CDD" id="cd05214">
    <property type="entry name" value="GAPDH_I_N"/>
    <property type="match status" value="1"/>
</dbReference>
<evidence type="ECO:0000256" key="5">
    <source>
        <dbReference type="ARBA" id="ARBA00023027"/>
    </source>
</evidence>
<dbReference type="Gene3D" id="3.40.50.720">
    <property type="entry name" value="NAD(P)-binding Rossmann-like Domain"/>
    <property type="match status" value="1"/>
</dbReference>